<evidence type="ECO:0000256" key="1">
    <source>
        <dbReference type="SAM" id="SignalP"/>
    </source>
</evidence>
<dbReference type="EMBL" id="CP003345">
    <property type="protein sequence ID" value="AFM02995.1"/>
    <property type="molecule type" value="Genomic_DNA"/>
</dbReference>
<evidence type="ECO:0000313" key="2">
    <source>
        <dbReference type="EMBL" id="AFM02995.1"/>
    </source>
</evidence>
<proteinExistence type="predicted"/>
<gene>
    <name evidence="2" type="ordered locus">Fleli_0521</name>
</gene>
<evidence type="ECO:0000313" key="3">
    <source>
        <dbReference type="Proteomes" id="UP000006054"/>
    </source>
</evidence>
<accession>I4AGB0</accession>
<dbReference type="KEGG" id="fli:Fleli_0521"/>
<feature type="signal peptide" evidence="1">
    <location>
        <begin position="1"/>
        <end position="20"/>
    </location>
</feature>
<keyword evidence="3" id="KW-1185">Reference proteome</keyword>
<dbReference type="HOGENOM" id="CLU_1568444_0_0_10"/>
<dbReference type="Proteomes" id="UP000006054">
    <property type="component" value="Chromosome"/>
</dbReference>
<protein>
    <recommendedName>
        <fullName evidence="4">Beta-lactamase-inhibitor-like PepSY-like domain-containing protein</fullName>
    </recommendedName>
</protein>
<evidence type="ECO:0008006" key="4">
    <source>
        <dbReference type="Google" id="ProtNLM"/>
    </source>
</evidence>
<feature type="chain" id="PRO_5003685304" description="Beta-lactamase-inhibitor-like PepSY-like domain-containing protein" evidence="1">
    <location>
        <begin position="21"/>
        <end position="172"/>
    </location>
</feature>
<dbReference type="PROSITE" id="PS51257">
    <property type="entry name" value="PROKAR_LIPOPROTEIN"/>
    <property type="match status" value="1"/>
</dbReference>
<sequence length="172" mass="19846" precursor="true">MQIVKLNFILLFLLSSFMSCQNSQDNSESSISNDEENIKKVEAAENKKITEKTDTDIAMDSTVSYCYIQELFEENGKTLISVDFIQMIETQTGGGYEIINQNPKLRTFVLNSDSKILTHGRENTDVERIKRIIKSQDEYNIKEENKDDKYYQRFEITVKDGFVLEIIIDMGG</sequence>
<dbReference type="AlphaFoldDB" id="I4AGB0"/>
<dbReference type="OrthoDB" id="1416914at2"/>
<reference evidence="3" key="1">
    <citation type="submission" date="2012-06" db="EMBL/GenBank/DDBJ databases">
        <title>The complete genome of Flexibacter litoralis DSM 6794.</title>
        <authorList>
            <person name="Lucas S."/>
            <person name="Copeland A."/>
            <person name="Lapidus A."/>
            <person name="Glavina del Rio T."/>
            <person name="Dalin E."/>
            <person name="Tice H."/>
            <person name="Bruce D."/>
            <person name="Goodwin L."/>
            <person name="Pitluck S."/>
            <person name="Peters L."/>
            <person name="Ovchinnikova G."/>
            <person name="Lu M."/>
            <person name="Kyrpides N."/>
            <person name="Mavromatis K."/>
            <person name="Ivanova N."/>
            <person name="Brettin T."/>
            <person name="Detter J.C."/>
            <person name="Han C."/>
            <person name="Larimer F."/>
            <person name="Land M."/>
            <person name="Hauser L."/>
            <person name="Markowitz V."/>
            <person name="Cheng J.-F."/>
            <person name="Hugenholtz P."/>
            <person name="Woyke T."/>
            <person name="Wu D."/>
            <person name="Spring S."/>
            <person name="Lang E."/>
            <person name="Kopitz M."/>
            <person name="Brambilla E."/>
            <person name="Klenk H.-P."/>
            <person name="Eisen J.A."/>
        </authorList>
    </citation>
    <scope>NUCLEOTIDE SEQUENCE [LARGE SCALE GENOMIC DNA]</scope>
    <source>
        <strain evidence="3">ATCC 23117 / DSM 6794 / NBRC 15988 / NCIMB 1366 / Sio-4</strain>
    </source>
</reference>
<name>I4AGB0_BERLS</name>
<organism evidence="2 3">
    <name type="scientific">Bernardetia litoralis (strain ATCC 23117 / DSM 6794 / NBRC 15988 / NCIMB 1366 / Fx l1 / Sio-4)</name>
    <name type="common">Flexibacter litoralis</name>
    <dbReference type="NCBI Taxonomy" id="880071"/>
    <lineage>
        <taxon>Bacteria</taxon>
        <taxon>Pseudomonadati</taxon>
        <taxon>Bacteroidota</taxon>
        <taxon>Cytophagia</taxon>
        <taxon>Cytophagales</taxon>
        <taxon>Bernardetiaceae</taxon>
        <taxon>Bernardetia</taxon>
    </lineage>
</organism>
<keyword evidence="1" id="KW-0732">Signal</keyword>